<proteinExistence type="predicted"/>
<organism evidence="1 2">
    <name type="scientific">Datura stramonium</name>
    <name type="common">Jimsonweed</name>
    <name type="synonym">Common thornapple</name>
    <dbReference type="NCBI Taxonomy" id="4076"/>
    <lineage>
        <taxon>Eukaryota</taxon>
        <taxon>Viridiplantae</taxon>
        <taxon>Streptophyta</taxon>
        <taxon>Embryophyta</taxon>
        <taxon>Tracheophyta</taxon>
        <taxon>Spermatophyta</taxon>
        <taxon>Magnoliopsida</taxon>
        <taxon>eudicotyledons</taxon>
        <taxon>Gunneridae</taxon>
        <taxon>Pentapetalae</taxon>
        <taxon>asterids</taxon>
        <taxon>lamiids</taxon>
        <taxon>Solanales</taxon>
        <taxon>Solanaceae</taxon>
        <taxon>Solanoideae</taxon>
        <taxon>Datureae</taxon>
        <taxon>Datura</taxon>
    </lineage>
</organism>
<evidence type="ECO:0000313" key="1">
    <source>
        <dbReference type="EMBL" id="MCD9558730.1"/>
    </source>
</evidence>
<sequence>MYAQLALCRNRGQTSDDGKWKDYALGYTVWDLDSAIGLVLCPTDFHSVNPTIISIKRLNLPLSLNLFLLNSNKVIDDGTQAKQGKEAASISQVRKRFRTGHTSKQQVAPLTCPEPTRKYVLRWVEKEGQKWFKENKESKYIPDVKGWKDILNEEFPYPQ</sequence>
<gene>
    <name evidence="1" type="ORF">HAX54_016305</name>
</gene>
<protein>
    <submittedName>
        <fullName evidence="1">Uncharacterized protein</fullName>
    </submittedName>
</protein>
<accession>A0ABS8UJB6</accession>
<comment type="caution">
    <text evidence="1">The sequence shown here is derived from an EMBL/GenBank/DDBJ whole genome shotgun (WGS) entry which is preliminary data.</text>
</comment>
<dbReference type="EMBL" id="JACEIK010002051">
    <property type="protein sequence ID" value="MCD9558730.1"/>
    <property type="molecule type" value="Genomic_DNA"/>
</dbReference>
<keyword evidence="2" id="KW-1185">Reference proteome</keyword>
<dbReference type="Proteomes" id="UP000823775">
    <property type="component" value="Unassembled WGS sequence"/>
</dbReference>
<reference evidence="1 2" key="1">
    <citation type="journal article" date="2021" name="BMC Genomics">
        <title>Datura genome reveals duplications of psychoactive alkaloid biosynthetic genes and high mutation rate following tissue culture.</title>
        <authorList>
            <person name="Rajewski A."/>
            <person name="Carter-House D."/>
            <person name="Stajich J."/>
            <person name="Litt A."/>
        </authorList>
    </citation>
    <scope>NUCLEOTIDE SEQUENCE [LARGE SCALE GENOMIC DNA]</scope>
    <source>
        <strain evidence="1">AR-01</strain>
    </source>
</reference>
<evidence type="ECO:0000313" key="2">
    <source>
        <dbReference type="Proteomes" id="UP000823775"/>
    </source>
</evidence>
<name>A0ABS8UJB6_DATST</name>